<dbReference type="Gene3D" id="3.30.70.1230">
    <property type="entry name" value="Nucleotide cyclase"/>
    <property type="match status" value="2"/>
</dbReference>
<dbReference type="GO" id="GO:0035556">
    <property type="term" value="P:intracellular signal transduction"/>
    <property type="evidence" value="ECO:0007669"/>
    <property type="project" value="InterPro"/>
</dbReference>
<evidence type="ECO:0000313" key="2">
    <source>
        <dbReference type="Proteomes" id="UP000187266"/>
    </source>
</evidence>
<dbReference type="GO" id="GO:0004016">
    <property type="term" value="F:adenylate cyclase activity"/>
    <property type="evidence" value="ECO:0007669"/>
    <property type="project" value="UniProtKB-ARBA"/>
</dbReference>
<sequence length="533" mass="58707">MAWNEATALARIYKLKGEAPNFDVQRFEDYFRLYQADMAMRAAQKQPSTPPLFSLPRSKAVVVDTVQIYVGITNYDEFRLEEGRETEASHERAMRLLHLYYSAADRAIETSAAQRVDFHNGRVHAVVLEPGKQGVTRDTLAQAFAFIEDFQRVADAANRELAKSEFSARFRIGVDVGTCVAINNGTGCEQEPMFLGSAANHAAKLAFGKEPGVYVSDRVRALLKLQEVGLSNEFVRLSDADIALNTARQDASGRMVFGVQDRQVYTQDVVASWKEEIRRGEFPDFTDPSFSFSYREPPLSKIDYSELSPSRSIRMPLVSMYADLSGYTDYIDRAVASGGIRDAVRALHVIRSEFQNVVEKDFGGRKVRFIGDCIHALLAEGSRTETDKRQSVSTATQCAGGLHSSFGLCKRVLGNLESLGLAIGLELGPTPISRIGIRGDRSVRVASSIATTRSEQLQRDCEDSGVKLGPRALRVAPVALEDLLDQEGYAASLDYDDVAVCLSVAPAAVASPNYARAHVPSHVPQPRAHFKLK</sequence>
<dbReference type="STRING" id="1267768.BV394_07945"/>
<keyword evidence="2" id="KW-1185">Reference proteome</keyword>
<dbReference type="InterPro" id="IPR029787">
    <property type="entry name" value="Nucleotide_cyclase"/>
</dbReference>
<dbReference type="AlphaFoldDB" id="A0A1U7DIA2"/>
<proteinExistence type="predicted"/>
<dbReference type="GO" id="GO:0009190">
    <property type="term" value="P:cyclic nucleotide biosynthetic process"/>
    <property type="evidence" value="ECO:0007669"/>
    <property type="project" value="InterPro"/>
</dbReference>
<name>A0A1U7DIA2_9RHOB</name>
<dbReference type="InterPro" id="IPR001054">
    <property type="entry name" value="A/G_cyclase"/>
</dbReference>
<dbReference type="EMBL" id="CP019124">
    <property type="protein sequence ID" value="APX89655.1"/>
    <property type="molecule type" value="Genomic_DNA"/>
</dbReference>
<dbReference type="Proteomes" id="UP000187266">
    <property type="component" value="Chromosome"/>
</dbReference>
<dbReference type="OrthoDB" id="229671at2"/>
<accession>A0A1U7DIA2</accession>
<accession>A0A2M9DCZ9</accession>
<organism evidence="1 2">
    <name type="scientific">Brevirhabdus pacifica</name>
    <dbReference type="NCBI Taxonomy" id="1267768"/>
    <lineage>
        <taxon>Bacteria</taxon>
        <taxon>Pseudomonadati</taxon>
        <taxon>Pseudomonadota</taxon>
        <taxon>Alphaproteobacteria</taxon>
        <taxon>Rhodobacterales</taxon>
        <taxon>Paracoccaceae</taxon>
        <taxon>Brevirhabdus</taxon>
    </lineage>
</organism>
<dbReference type="SUPFAM" id="SSF55073">
    <property type="entry name" value="Nucleotide cyclase"/>
    <property type="match status" value="2"/>
</dbReference>
<evidence type="ECO:0000313" key="1">
    <source>
        <dbReference type="EMBL" id="APX89655.1"/>
    </source>
</evidence>
<reference evidence="1 2" key="1">
    <citation type="submission" date="2017-01" db="EMBL/GenBank/DDBJ databases">
        <title>Genomic analysis of Xuhuaishuia manganoxidans DY6-4.</title>
        <authorList>
            <person name="Wang X."/>
        </authorList>
    </citation>
    <scope>NUCLEOTIDE SEQUENCE [LARGE SCALE GENOMIC DNA]</scope>
    <source>
        <strain evidence="1 2">DY6-4</strain>
    </source>
</reference>
<dbReference type="RefSeq" id="WP_076979678.1">
    <property type="nucleotide sequence ID" value="NZ_CP019124.1"/>
</dbReference>
<gene>
    <name evidence="1" type="ORF">BV394_07945</name>
</gene>
<protein>
    <submittedName>
        <fullName evidence="1">Uncharacterized protein</fullName>
    </submittedName>
</protein>
<dbReference type="PROSITE" id="PS50125">
    <property type="entry name" value="GUANYLATE_CYCLASE_2"/>
    <property type="match status" value="1"/>
</dbReference>